<evidence type="ECO:0000256" key="4">
    <source>
        <dbReference type="ARBA" id="ARBA00022448"/>
    </source>
</evidence>
<comment type="similarity">
    <text evidence="2">Belongs to the FliH family.</text>
</comment>
<keyword evidence="9" id="KW-0969">Cilium</keyword>
<evidence type="ECO:0000256" key="7">
    <source>
        <dbReference type="ARBA" id="ARBA00023225"/>
    </source>
</evidence>
<evidence type="ECO:0000313" key="9">
    <source>
        <dbReference type="EMBL" id="OBV10906.1"/>
    </source>
</evidence>
<dbReference type="GO" id="GO:0044781">
    <property type="term" value="P:bacterial-type flagellum organization"/>
    <property type="evidence" value="ECO:0007669"/>
    <property type="project" value="UniProtKB-KW"/>
</dbReference>
<feature type="domain" description="Flagellar assembly protein FliH/Type III secretion system HrpE" evidence="8">
    <location>
        <begin position="91"/>
        <end position="187"/>
    </location>
</feature>
<evidence type="ECO:0000256" key="3">
    <source>
        <dbReference type="ARBA" id="ARBA00016507"/>
    </source>
</evidence>
<evidence type="ECO:0000259" key="8">
    <source>
        <dbReference type="Pfam" id="PF02108"/>
    </source>
</evidence>
<keyword evidence="6" id="KW-0653">Protein transport</keyword>
<evidence type="ECO:0000256" key="6">
    <source>
        <dbReference type="ARBA" id="ARBA00022927"/>
    </source>
</evidence>
<gene>
    <name evidence="9" type="ORF">I603_1314</name>
</gene>
<keyword evidence="7" id="KW-1006">Bacterial flagellum protein export</keyword>
<keyword evidence="5" id="KW-1005">Bacterial flagellum biogenesis</keyword>
<dbReference type="InterPro" id="IPR018035">
    <property type="entry name" value="Flagellar_FliH/T3SS_HrpE"/>
</dbReference>
<keyword evidence="10" id="KW-1185">Reference proteome</keyword>
<dbReference type="Pfam" id="PF02108">
    <property type="entry name" value="FliH"/>
    <property type="match status" value="1"/>
</dbReference>
<accession>A0A1A7BGR3</accession>
<evidence type="ECO:0000256" key="2">
    <source>
        <dbReference type="ARBA" id="ARBA00006602"/>
    </source>
</evidence>
<organism evidence="9 10">
    <name type="scientific">Erythrobacter dokdonensis DSW-74</name>
    <dbReference type="NCBI Taxonomy" id="1300349"/>
    <lineage>
        <taxon>Bacteria</taxon>
        <taxon>Pseudomonadati</taxon>
        <taxon>Pseudomonadota</taxon>
        <taxon>Alphaproteobacteria</taxon>
        <taxon>Sphingomonadales</taxon>
        <taxon>Erythrobacteraceae</taxon>
        <taxon>Erythrobacter/Porphyrobacter group</taxon>
        <taxon>Erythrobacter</taxon>
    </lineage>
</organism>
<keyword evidence="9" id="KW-0282">Flagellum</keyword>
<keyword evidence="9" id="KW-0966">Cell projection</keyword>
<dbReference type="PANTHER" id="PTHR34982">
    <property type="entry name" value="YOP PROTEINS TRANSLOCATION PROTEIN L"/>
    <property type="match status" value="1"/>
</dbReference>
<evidence type="ECO:0000256" key="5">
    <source>
        <dbReference type="ARBA" id="ARBA00022795"/>
    </source>
</evidence>
<dbReference type="EMBL" id="LZYB01000003">
    <property type="protein sequence ID" value="OBV10906.1"/>
    <property type="molecule type" value="Genomic_DNA"/>
</dbReference>
<comment type="caution">
    <text evidence="9">The sequence shown here is derived from an EMBL/GenBank/DDBJ whole genome shotgun (WGS) entry which is preliminary data.</text>
</comment>
<dbReference type="InterPro" id="IPR051472">
    <property type="entry name" value="T3SS_Stator/FliH"/>
</dbReference>
<dbReference type="GO" id="GO:0015031">
    <property type="term" value="P:protein transport"/>
    <property type="evidence" value="ECO:0007669"/>
    <property type="project" value="UniProtKB-KW"/>
</dbReference>
<evidence type="ECO:0000313" key="10">
    <source>
        <dbReference type="Proteomes" id="UP000092484"/>
    </source>
</evidence>
<dbReference type="STRING" id="1300349.I603_1314"/>
<dbReference type="PANTHER" id="PTHR34982:SF1">
    <property type="entry name" value="FLAGELLAR ASSEMBLY PROTEIN FLIH"/>
    <property type="match status" value="1"/>
</dbReference>
<dbReference type="Proteomes" id="UP000092484">
    <property type="component" value="Unassembled WGS sequence"/>
</dbReference>
<keyword evidence="4" id="KW-0813">Transport</keyword>
<protein>
    <recommendedName>
        <fullName evidence="3">Flagellar assembly protein FliH</fullName>
    </recommendedName>
</protein>
<dbReference type="AlphaFoldDB" id="A0A1A7BGR3"/>
<reference evidence="9 10" key="1">
    <citation type="submission" date="2016-06" db="EMBL/GenBank/DDBJ databases">
        <title>Genome sequence of Porphyrobacter dokdonensis DSW-74.</title>
        <authorList>
            <person name="Kim J.F."/>
            <person name="Song J.Y."/>
        </authorList>
    </citation>
    <scope>NUCLEOTIDE SEQUENCE [LARGE SCALE GENOMIC DNA]</scope>
    <source>
        <strain evidence="9 10">DSW-74</strain>
    </source>
</reference>
<name>A0A1A7BGR3_9SPHN</name>
<dbReference type="GO" id="GO:0005829">
    <property type="term" value="C:cytosol"/>
    <property type="evidence" value="ECO:0007669"/>
    <property type="project" value="TreeGrafter"/>
</dbReference>
<comment type="function">
    <text evidence="1">Needed for flagellar regrowth and assembly.</text>
</comment>
<sequence length="204" mass="20998">MPEAAPAPPGWLAALAEPADFRDAMPFSALAPEPAAAVAPAEAEPEAVRDSAAEDALALAYAEGEAAGRMAALAEAERDAARQRALRLAFRALDEAARDVLAQDLADTVIALCGGVLEDHATDRDALLARCHAAAARIGGAPTALRLHLHPEDIAALGPEALADWSVIADSALERGGLLLEGPDGAVRDGPQDWRRTIAAAVRG</sequence>
<proteinExistence type="inferred from homology"/>
<evidence type="ECO:0000256" key="1">
    <source>
        <dbReference type="ARBA" id="ARBA00003041"/>
    </source>
</evidence>